<dbReference type="PANTHER" id="PTHR30349">
    <property type="entry name" value="PHAGE INTEGRASE-RELATED"/>
    <property type="match status" value="1"/>
</dbReference>
<dbReference type="InterPro" id="IPR010998">
    <property type="entry name" value="Integrase_recombinase_N"/>
</dbReference>
<dbReference type="Proteomes" id="UP000035016">
    <property type="component" value="Chromosome Chromosome"/>
</dbReference>
<evidence type="ECO:0000256" key="3">
    <source>
        <dbReference type="ARBA" id="ARBA00023172"/>
    </source>
</evidence>
<dbReference type="InterPro" id="IPR053876">
    <property type="entry name" value="Phage_int_M"/>
</dbReference>
<accession>A0A0F7VN99</accession>
<feature type="domain" description="Tyr recombinase" evidence="6">
    <location>
        <begin position="185"/>
        <end position="393"/>
    </location>
</feature>
<keyword evidence="2 4" id="KW-0238">DNA-binding</keyword>
<dbReference type="InterPro" id="IPR013762">
    <property type="entry name" value="Integrase-like_cat_sf"/>
</dbReference>
<dbReference type="CDD" id="cd01189">
    <property type="entry name" value="INT_ICEBs1_C_like"/>
    <property type="match status" value="1"/>
</dbReference>
<dbReference type="Pfam" id="PF00589">
    <property type="entry name" value="Phage_integrase"/>
    <property type="match status" value="1"/>
</dbReference>
<evidence type="ECO:0000256" key="2">
    <source>
        <dbReference type="ARBA" id="ARBA00023125"/>
    </source>
</evidence>
<dbReference type="EMBL" id="LN831790">
    <property type="protein sequence ID" value="CQR61534.1"/>
    <property type="molecule type" value="Genomic_DNA"/>
</dbReference>
<evidence type="ECO:0000256" key="1">
    <source>
        <dbReference type="ARBA" id="ARBA00008857"/>
    </source>
</evidence>
<gene>
    <name evidence="8" type="primary">sle_20730</name>
</gene>
<dbReference type="GO" id="GO:0003677">
    <property type="term" value="F:DNA binding"/>
    <property type="evidence" value="ECO:0007669"/>
    <property type="project" value="UniProtKB-UniRule"/>
</dbReference>
<feature type="region of interest" description="Disordered" evidence="5">
    <location>
        <begin position="1"/>
        <end position="21"/>
    </location>
</feature>
<evidence type="ECO:0000259" key="6">
    <source>
        <dbReference type="PROSITE" id="PS51898"/>
    </source>
</evidence>
<dbReference type="Gene3D" id="1.10.150.130">
    <property type="match status" value="1"/>
</dbReference>
<proteinExistence type="inferred from homology"/>
<dbReference type="GO" id="GO:0015074">
    <property type="term" value="P:DNA integration"/>
    <property type="evidence" value="ECO:0007669"/>
    <property type="project" value="InterPro"/>
</dbReference>
<evidence type="ECO:0000313" key="9">
    <source>
        <dbReference type="Proteomes" id="UP000035016"/>
    </source>
</evidence>
<dbReference type="KEGG" id="sle:sle_20730"/>
<evidence type="ECO:0000259" key="7">
    <source>
        <dbReference type="PROSITE" id="PS51900"/>
    </source>
</evidence>
<protein>
    <submittedName>
        <fullName evidence="8">Tyrosine recombinase xerC-like</fullName>
    </submittedName>
</protein>
<dbReference type="Pfam" id="PF22022">
    <property type="entry name" value="Phage_int_M"/>
    <property type="match status" value="1"/>
</dbReference>
<evidence type="ECO:0000256" key="5">
    <source>
        <dbReference type="SAM" id="MobiDB-lite"/>
    </source>
</evidence>
<dbReference type="AlphaFoldDB" id="A0A0F7VN99"/>
<dbReference type="RefSeq" id="WP_029384216.1">
    <property type="nucleotide sequence ID" value="NZ_AZSD01000214.1"/>
</dbReference>
<name>A0A0F7VN99_STRLW</name>
<keyword evidence="3" id="KW-0233">DNA recombination</keyword>
<dbReference type="InterPro" id="IPR044068">
    <property type="entry name" value="CB"/>
</dbReference>
<dbReference type="SUPFAM" id="SSF56349">
    <property type="entry name" value="DNA breaking-rejoining enzymes"/>
    <property type="match status" value="1"/>
</dbReference>
<feature type="domain" description="Core-binding (CB)" evidence="7">
    <location>
        <begin position="82"/>
        <end position="162"/>
    </location>
</feature>
<evidence type="ECO:0000313" key="8">
    <source>
        <dbReference type="EMBL" id="CQR61534.1"/>
    </source>
</evidence>
<dbReference type="GO" id="GO:0006310">
    <property type="term" value="P:DNA recombination"/>
    <property type="evidence" value="ECO:0007669"/>
    <property type="project" value="UniProtKB-KW"/>
</dbReference>
<dbReference type="PROSITE" id="PS51898">
    <property type="entry name" value="TYR_RECOMBINASE"/>
    <property type="match status" value="1"/>
</dbReference>
<feature type="compositionally biased region" description="Basic and acidic residues" evidence="5">
    <location>
        <begin position="1"/>
        <end position="11"/>
    </location>
</feature>
<organism evidence="8 9">
    <name type="scientific">Streptomyces leeuwenhoekii</name>
    <dbReference type="NCBI Taxonomy" id="1437453"/>
    <lineage>
        <taxon>Bacteria</taxon>
        <taxon>Bacillati</taxon>
        <taxon>Actinomycetota</taxon>
        <taxon>Actinomycetes</taxon>
        <taxon>Kitasatosporales</taxon>
        <taxon>Streptomycetaceae</taxon>
        <taxon>Streptomyces</taxon>
    </lineage>
</organism>
<dbReference type="PANTHER" id="PTHR30349:SF64">
    <property type="entry name" value="PROPHAGE INTEGRASE INTD-RELATED"/>
    <property type="match status" value="1"/>
</dbReference>
<dbReference type="PROSITE" id="PS51900">
    <property type="entry name" value="CB"/>
    <property type="match status" value="1"/>
</dbReference>
<dbReference type="InterPro" id="IPR011010">
    <property type="entry name" value="DNA_brk_join_enz"/>
</dbReference>
<comment type="similarity">
    <text evidence="1">Belongs to the 'phage' integrase family.</text>
</comment>
<dbReference type="InterPro" id="IPR050090">
    <property type="entry name" value="Tyrosine_recombinase_XerCD"/>
</dbReference>
<dbReference type="InterPro" id="IPR002104">
    <property type="entry name" value="Integrase_catalytic"/>
</dbReference>
<evidence type="ECO:0000256" key="4">
    <source>
        <dbReference type="PROSITE-ProRule" id="PRU01248"/>
    </source>
</evidence>
<dbReference type="Gene3D" id="1.10.443.10">
    <property type="entry name" value="Intergrase catalytic core"/>
    <property type="match status" value="1"/>
</dbReference>
<reference evidence="8 9" key="1">
    <citation type="submission" date="2015-02" db="EMBL/GenBank/DDBJ databases">
        <authorList>
            <person name="Gomez-Escribano P.J."/>
        </authorList>
    </citation>
    <scope>NUCLEOTIDE SEQUENCE [LARGE SCALE GENOMIC DNA]</scope>
    <source>
        <strain evidence="9">C34 (DSM 42122 / NRRL B-24963)</strain>
    </source>
</reference>
<sequence length="413" mass="45909">MAGHIQDRWYKTEPGPGGKPVRVKTDRFGVGLRYRARYIGPDGSEKSKSFPDKQKRKAEQWLANIEADMSRGDYVSPDAGKVTFEQYATEWMTTQITDPLTRESVESRLRLHAIPHLGTRPMGSFTPSHLRLWLRALEDRGLSAGYRRGIFAHVSTVFTAAVEDRIIRTNPCNARSVRAPRLEPRKVKPWPAERVMAVRAALPESYQALVNVAAGCGLRQGEAFGLAVEDVDFLGGVMHVVRQVKLLQRHRPVFAPPKGGKERDVPLPESVAFALAAHLKRHPAVKVTLPWKTLDGPPVTASLIFTGSMGLALDRNRFNDRVWRPALRAAGVETGRHNGMHALRHFYASVLLDAGESIKALSEYLGHHDPGFTLRTYTHLMPSSETRTRAAVDRVFQDEEPAGDGPETALGQN</sequence>